<accession>A0A2C6KW04</accession>
<keyword evidence="2" id="KW-1185">Reference proteome</keyword>
<dbReference type="GeneID" id="94425268"/>
<organism evidence="1 2">
    <name type="scientific">Cystoisospora suis</name>
    <dbReference type="NCBI Taxonomy" id="483139"/>
    <lineage>
        <taxon>Eukaryota</taxon>
        <taxon>Sar</taxon>
        <taxon>Alveolata</taxon>
        <taxon>Apicomplexa</taxon>
        <taxon>Conoidasida</taxon>
        <taxon>Coccidia</taxon>
        <taxon>Eucoccidiorida</taxon>
        <taxon>Eimeriorina</taxon>
        <taxon>Sarcocystidae</taxon>
        <taxon>Cystoisospora</taxon>
    </lineage>
</organism>
<dbReference type="VEuPathDB" id="ToxoDB:CSUI_001854"/>
<dbReference type="Proteomes" id="UP000221165">
    <property type="component" value="Unassembled WGS sequence"/>
</dbReference>
<protein>
    <submittedName>
        <fullName evidence="1">Uncharacterized protein</fullName>
    </submittedName>
</protein>
<dbReference type="RefSeq" id="XP_067925963.1">
    <property type="nucleotide sequence ID" value="XM_068062057.1"/>
</dbReference>
<evidence type="ECO:0000313" key="1">
    <source>
        <dbReference type="EMBL" id="PHJ24290.1"/>
    </source>
</evidence>
<comment type="caution">
    <text evidence="1">The sequence shown here is derived from an EMBL/GenBank/DDBJ whole genome shotgun (WGS) entry which is preliminary data.</text>
</comment>
<reference evidence="1 2" key="1">
    <citation type="journal article" date="2017" name="Int. J. Parasitol.">
        <title>The genome of the protozoan parasite Cystoisospora suis and a reverse vaccinology approach to identify vaccine candidates.</title>
        <authorList>
            <person name="Palmieri N."/>
            <person name="Shrestha A."/>
            <person name="Ruttkowski B."/>
            <person name="Beck T."/>
            <person name="Vogl C."/>
            <person name="Tomley F."/>
            <person name="Blake D.P."/>
            <person name="Joachim A."/>
        </authorList>
    </citation>
    <scope>NUCLEOTIDE SEQUENCE [LARGE SCALE GENOMIC DNA]</scope>
    <source>
        <strain evidence="1 2">Wien I</strain>
    </source>
</reference>
<sequence>MLLQRRLPEGRKLKGELVNNLLTEVRASNKVARHQLLLATPVQSTTTPPLRRANALLLCREDCNLWLEPTCRRV</sequence>
<dbReference type="AlphaFoldDB" id="A0A2C6KW04"/>
<proteinExistence type="predicted"/>
<name>A0A2C6KW04_9APIC</name>
<gene>
    <name evidence="1" type="ORF">CSUI_001854</name>
</gene>
<dbReference type="EMBL" id="MIGC01000750">
    <property type="protein sequence ID" value="PHJ24290.1"/>
    <property type="molecule type" value="Genomic_DNA"/>
</dbReference>
<evidence type="ECO:0000313" key="2">
    <source>
        <dbReference type="Proteomes" id="UP000221165"/>
    </source>
</evidence>